<feature type="binding site" evidence="8">
    <location>
        <position position="48"/>
    </location>
    <ligand>
        <name>Zn(2+)</name>
        <dbReference type="ChEBI" id="CHEBI:29105"/>
    </ligand>
</feature>
<dbReference type="SMART" id="SM00355">
    <property type="entry name" value="ZnF_C2H2"/>
    <property type="match status" value="11"/>
</dbReference>
<feature type="binding site" evidence="8">
    <location>
        <position position="408"/>
    </location>
    <ligand>
        <name>Zn(2+)</name>
        <dbReference type="ChEBI" id="CHEBI:29105"/>
    </ligand>
</feature>
<dbReference type="GO" id="GO:0008270">
    <property type="term" value="F:zinc ion binding"/>
    <property type="evidence" value="ECO:0007669"/>
    <property type="project" value="UniProtKB-UniRule"/>
</dbReference>
<dbReference type="AlphaFoldDB" id="A0A336LZZ2"/>
<evidence type="ECO:0000259" key="10">
    <source>
        <dbReference type="PROSITE" id="PS50157"/>
    </source>
</evidence>
<name>A0A336LZZ2_CULSO</name>
<dbReference type="PANTHER" id="PTHR24406">
    <property type="entry name" value="TRANSCRIPTIONAL REPRESSOR CTCFL-RELATED"/>
    <property type="match status" value="1"/>
</dbReference>
<evidence type="ECO:0000256" key="8">
    <source>
        <dbReference type="PROSITE-ProRule" id="PRU01263"/>
    </source>
</evidence>
<dbReference type="SUPFAM" id="SSF57716">
    <property type="entry name" value="Glucocorticoid receptor-like (DNA-binding domain)"/>
    <property type="match status" value="2"/>
</dbReference>
<feature type="domain" description="C2H2-type" evidence="10">
    <location>
        <begin position="316"/>
        <end position="344"/>
    </location>
</feature>
<feature type="binding site" evidence="8">
    <location>
        <position position="447"/>
    </location>
    <ligand>
        <name>Zn(2+)</name>
        <dbReference type="ChEBI" id="CHEBI:29105"/>
    </ligand>
</feature>
<comment type="subcellular location">
    <subcellularLocation>
        <location evidence="1">Nucleus</location>
    </subcellularLocation>
</comment>
<feature type="domain" description="C2H2-type" evidence="10">
    <location>
        <begin position="344"/>
        <end position="366"/>
    </location>
</feature>
<proteinExistence type="predicted"/>
<evidence type="ECO:0000256" key="7">
    <source>
        <dbReference type="PROSITE-ProRule" id="PRU00042"/>
    </source>
</evidence>
<dbReference type="InterPro" id="IPR050888">
    <property type="entry name" value="ZnF_C2H2-type_TF"/>
</dbReference>
<evidence type="ECO:0000256" key="4">
    <source>
        <dbReference type="ARBA" id="ARBA00022771"/>
    </source>
</evidence>
<dbReference type="InterPro" id="IPR012934">
    <property type="entry name" value="Znf_AD"/>
</dbReference>
<keyword evidence="6" id="KW-0539">Nucleus</keyword>
<feature type="domain" description="C2H2-type" evidence="10">
    <location>
        <begin position="229"/>
        <end position="252"/>
    </location>
</feature>
<reference evidence="12" key="1">
    <citation type="submission" date="2018-07" db="EMBL/GenBank/DDBJ databases">
        <authorList>
            <person name="Quirk P.G."/>
            <person name="Krulwich T.A."/>
        </authorList>
    </citation>
    <scope>NUCLEOTIDE SEQUENCE</scope>
</reference>
<evidence type="ECO:0000256" key="6">
    <source>
        <dbReference type="ARBA" id="ARBA00023242"/>
    </source>
</evidence>
<dbReference type="InterPro" id="IPR013087">
    <property type="entry name" value="Znf_C2H2_type"/>
</dbReference>
<keyword evidence="5 8" id="KW-0862">Zinc</keyword>
<feature type="compositionally biased region" description="Polar residues" evidence="9">
    <location>
        <begin position="666"/>
        <end position="676"/>
    </location>
</feature>
<feature type="region of interest" description="Disordered" evidence="9">
    <location>
        <begin position="657"/>
        <end position="676"/>
    </location>
</feature>
<dbReference type="InterPro" id="IPR036236">
    <property type="entry name" value="Znf_C2H2_sf"/>
</dbReference>
<dbReference type="GO" id="GO:0005634">
    <property type="term" value="C:nucleus"/>
    <property type="evidence" value="ECO:0007669"/>
    <property type="project" value="UniProtKB-SubCell"/>
</dbReference>
<gene>
    <name evidence="12" type="primary">CSON007068</name>
</gene>
<feature type="domain" description="C2H2-type" evidence="10">
    <location>
        <begin position="159"/>
        <end position="187"/>
    </location>
</feature>
<feature type="domain" description="C2H2-type" evidence="10">
    <location>
        <begin position="288"/>
        <end position="315"/>
    </location>
</feature>
<feature type="binding site" evidence="8">
    <location>
        <position position="13"/>
    </location>
    <ligand>
        <name>Zn(2+)</name>
        <dbReference type="ChEBI" id="CHEBI:29105"/>
    </ligand>
</feature>
<dbReference type="SMART" id="SM00868">
    <property type="entry name" value="zf-AD"/>
    <property type="match status" value="2"/>
</dbReference>
<evidence type="ECO:0000256" key="5">
    <source>
        <dbReference type="ARBA" id="ARBA00022833"/>
    </source>
</evidence>
<evidence type="ECO:0000256" key="9">
    <source>
        <dbReference type="SAM" id="MobiDB-lite"/>
    </source>
</evidence>
<feature type="binding site" evidence="8">
    <location>
        <position position="10"/>
    </location>
    <ligand>
        <name>Zn(2+)</name>
        <dbReference type="ChEBI" id="CHEBI:29105"/>
    </ligand>
</feature>
<feature type="domain" description="C2H2-type" evidence="10">
    <location>
        <begin position="371"/>
        <end position="399"/>
    </location>
</feature>
<evidence type="ECO:0000259" key="11">
    <source>
        <dbReference type="PROSITE" id="PS51915"/>
    </source>
</evidence>
<feature type="domain" description="C2H2-type" evidence="10">
    <location>
        <begin position="572"/>
        <end position="600"/>
    </location>
</feature>
<dbReference type="PROSITE" id="PS51915">
    <property type="entry name" value="ZAD"/>
    <property type="match status" value="2"/>
</dbReference>
<dbReference type="EMBL" id="UFQT01000265">
    <property type="protein sequence ID" value="SSX22601.1"/>
    <property type="molecule type" value="Genomic_DNA"/>
</dbReference>
<keyword evidence="4 7" id="KW-0863">Zinc-finger</keyword>
<accession>A0A336LZZ2</accession>
<feature type="binding site" evidence="8">
    <location>
        <position position="450"/>
    </location>
    <ligand>
        <name>Zn(2+)</name>
        <dbReference type="ChEBI" id="CHEBI:29105"/>
    </ligand>
</feature>
<organism evidence="12">
    <name type="scientific">Culicoides sonorensis</name>
    <name type="common">Biting midge</name>
    <dbReference type="NCBI Taxonomy" id="179676"/>
    <lineage>
        <taxon>Eukaryota</taxon>
        <taxon>Metazoa</taxon>
        <taxon>Ecdysozoa</taxon>
        <taxon>Arthropoda</taxon>
        <taxon>Hexapoda</taxon>
        <taxon>Insecta</taxon>
        <taxon>Pterygota</taxon>
        <taxon>Neoptera</taxon>
        <taxon>Endopterygota</taxon>
        <taxon>Diptera</taxon>
        <taxon>Nematocera</taxon>
        <taxon>Chironomoidea</taxon>
        <taxon>Ceratopogonidae</taxon>
        <taxon>Ceratopogoninae</taxon>
        <taxon>Culicoides</taxon>
        <taxon>Monoculicoides</taxon>
    </lineage>
</organism>
<dbReference type="Gene3D" id="3.30.160.60">
    <property type="entry name" value="Classic Zinc Finger"/>
    <property type="match status" value="6"/>
</dbReference>
<dbReference type="VEuPathDB" id="VectorBase:CSON007068"/>
<feature type="binding site" evidence="8">
    <location>
        <position position="51"/>
    </location>
    <ligand>
        <name>Zn(2+)</name>
        <dbReference type="ChEBI" id="CHEBI:29105"/>
    </ligand>
</feature>
<feature type="domain" description="C2H2-type" evidence="10">
    <location>
        <begin position="259"/>
        <end position="287"/>
    </location>
</feature>
<evidence type="ECO:0000313" key="12">
    <source>
        <dbReference type="EMBL" id="SSX22601.1"/>
    </source>
</evidence>
<keyword evidence="2 8" id="KW-0479">Metal-binding</keyword>
<feature type="binding site" evidence="8">
    <location>
        <position position="411"/>
    </location>
    <ligand>
        <name>Zn(2+)</name>
        <dbReference type="ChEBI" id="CHEBI:29105"/>
    </ligand>
</feature>
<dbReference type="PROSITE" id="PS50157">
    <property type="entry name" value="ZINC_FINGER_C2H2_2"/>
    <property type="match status" value="8"/>
</dbReference>
<sequence length="676" mass="79217">MEFVFNGKNCRICLIKCDDEAIEMSVMSKDFQELTGFQVNEGDPRKICAKCVDNLLQLKQFIEVCKKTEEYLEKLRNEPVKEEEEDFYSEYVFVEDEPAACLQEKPKQKKKPAKDEVLEIDNKRYFQRRVFCEICCKEMSREYLKQHMTYVHASDPNIYKCDLCDKFFKIKGNLTRHVKTAHLGIKVHQLERERKKLKMVNCKICSIEIGLLSLKSHIKAAHPEESPPYQCDLCGRFFSLKASLRQHIKTTHLNLIEKHPCEYCGRIYQLKNSLMAHVKNDHTNIQTYQCNTCDKTFTAKYLLRRHCLTHIKDKNLQCPECGGMFQSKHYLEGHRRKVHRDKTLPCKFCGTLFKNRSNLRQHEVIHLPCAYQCPVCPKAFAIASTLRGHVKAVHPEFKMPPKGTSNNCRICLVECEATAMEMSLMSKDFQELTGFQVNESDPPQKICKGCAENLVRLKQFMNLCRITEEYLEKFRVQSPEPENFIPTESVFIKNESSIGSGQIELFETVSNETYEEQRVEGPVNEISNFDLQRIQQKAAKLNKVVCKVCHKIVRQDYLRKHTKYYHTPRQKYQCDICKRMVGLKGNLMKHMKITHLGIKIVQKKRERNYLRKNFDEARSDEKIYFEEPILNNGEHFVQKYDEDQYLKQHEVTYLPGPGVSTLRGHYSSQKSQNRSD</sequence>
<feature type="domain" description="ZAD" evidence="11">
    <location>
        <begin position="406"/>
        <end position="474"/>
    </location>
</feature>
<evidence type="ECO:0000256" key="2">
    <source>
        <dbReference type="ARBA" id="ARBA00022723"/>
    </source>
</evidence>
<dbReference type="PROSITE" id="PS00028">
    <property type="entry name" value="ZINC_FINGER_C2H2_1"/>
    <property type="match status" value="8"/>
</dbReference>
<feature type="domain" description="ZAD" evidence="11">
    <location>
        <begin position="8"/>
        <end position="75"/>
    </location>
</feature>
<evidence type="ECO:0000256" key="1">
    <source>
        <dbReference type="ARBA" id="ARBA00004123"/>
    </source>
</evidence>
<dbReference type="SUPFAM" id="SSF57667">
    <property type="entry name" value="beta-beta-alpha zinc fingers"/>
    <property type="match status" value="6"/>
</dbReference>
<dbReference type="Pfam" id="PF00096">
    <property type="entry name" value="zf-C2H2"/>
    <property type="match status" value="7"/>
</dbReference>
<keyword evidence="3" id="KW-0677">Repeat</keyword>
<protein>
    <submittedName>
        <fullName evidence="12">CSON007068 protein</fullName>
    </submittedName>
</protein>
<evidence type="ECO:0000256" key="3">
    <source>
        <dbReference type="ARBA" id="ARBA00022737"/>
    </source>
</evidence>